<sequence>MSRRPTSPIPVPVDKPLNLNENQDEFPELSTTHFGDGRLMKMEVDYAPDVDKALPKAEELVKKGQVKEAVDSLYSLEKQTRLGCDMKSNNRVVRAMAKLAFEGKQFALLNETIVILCKKRAIIKYSIKNMIQDCCELVDKIADPTEKSKLIDTLRTVTAGKIYVEVERARLTKRVVEQLESEGKIEDARKMIMELQVETYGSMDVKEKVQYLLHQMRLTIYQQDYLRASFISRKISTKFFESDADDVQDMKLEYYKYMIQIGLHDEDYLEVCKHYRAVFNTPKVQSDPAKMAEALICVVLYVLLSPHSNEQWDLIHRIRLTRELELIPEYKELLELFINQEIIGWKEIILKKYEPLLRRGIAASATTDVFANDAAGNKKFERLRERVGEHNVRMVGKYYTEISFQRMAELLEMPIDEMEKFVCNLIVTGIIPDVKINRPLSVINLRSHRAIIDTLDEWGSSVKKLTDILNKVSHLILKEEMVHKHLEVYGAQK</sequence>
<evidence type="ECO:0000259" key="5">
    <source>
        <dbReference type="PROSITE" id="PS50250"/>
    </source>
</evidence>
<name>A0AAD4NKZ1_9BILA</name>
<evidence type="ECO:0000313" key="6">
    <source>
        <dbReference type="EMBL" id="KAI1728848.1"/>
    </source>
</evidence>
<feature type="region of interest" description="Disordered" evidence="4">
    <location>
        <begin position="1"/>
        <end position="22"/>
    </location>
</feature>
<dbReference type="InterPro" id="IPR040896">
    <property type="entry name" value="RPN5_C"/>
</dbReference>
<dbReference type="InterPro" id="IPR000717">
    <property type="entry name" value="PCI_dom"/>
</dbReference>
<dbReference type="InterPro" id="IPR036388">
    <property type="entry name" value="WH-like_DNA-bd_sf"/>
</dbReference>
<keyword evidence="7" id="KW-1185">Reference proteome</keyword>
<dbReference type="AlphaFoldDB" id="A0AAD4NKZ1"/>
<evidence type="ECO:0000256" key="3">
    <source>
        <dbReference type="ARBA" id="ARBA00023180"/>
    </source>
</evidence>
<dbReference type="Pfam" id="PF18098">
    <property type="entry name" value="RPN5_C"/>
    <property type="match status" value="1"/>
</dbReference>
<reference evidence="6" key="1">
    <citation type="submission" date="2022-01" db="EMBL/GenBank/DDBJ databases">
        <title>Genome Sequence Resource for Two Populations of Ditylenchus destructor, the Migratory Endoparasitic Phytonematode.</title>
        <authorList>
            <person name="Zhang H."/>
            <person name="Lin R."/>
            <person name="Xie B."/>
        </authorList>
    </citation>
    <scope>NUCLEOTIDE SEQUENCE</scope>
    <source>
        <strain evidence="6">BazhouSP</strain>
    </source>
</reference>
<dbReference type="Gene3D" id="1.10.10.10">
    <property type="entry name" value="Winged helix-like DNA-binding domain superfamily/Winged helix DNA-binding domain"/>
    <property type="match status" value="1"/>
</dbReference>
<dbReference type="InterPro" id="IPR011162">
    <property type="entry name" value="MHC_I/II-like_Ag-recog"/>
</dbReference>
<dbReference type="PANTHER" id="PTHR10855:SF1">
    <property type="entry name" value="26S PROTEASOME NON-ATPASE REGULATORY SUBUNIT 12"/>
    <property type="match status" value="1"/>
</dbReference>
<keyword evidence="2" id="KW-0647">Proteasome</keyword>
<proteinExistence type="inferred from homology"/>
<dbReference type="InterPro" id="IPR036390">
    <property type="entry name" value="WH_DNA-bd_sf"/>
</dbReference>
<dbReference type="InterPro" id="IPR054559">
    <property type="entry name" value="PSMD12-CSN4-like_N"/>
</dbReference>
<dbReference type="Pfam" id="PF01399">
    <property type="entry name" value="PCI"/>
    <property type="match status" value="1"/>
</dbReference>
<dbReference type="InterPro" id="IPR040134">
    <property type="entry name" value="PSMD12/CSN4"/>
</dbReference>
<dbReference type="SMART" id="SM00088">
    <property type="entry name" value="PINT"/>
    <property type="match status" value="1"/>
</dbReference>
<evidence type="ECO:0000313" key="7">
    <source>
        <dbReference type="Proteomes" id="UP001201812"/>
    </source>
</evidence>
<dbReference type="GO" id="GO:0005737">
    <property type="term" value="C:cytoplasm"/>
    <property type="evidence" value="ECO:0007669"/>
    <property type="project" value="TreeGrafter"/>
</dbReference>
<comment type="caution">
    <text evidence="6">The sequence shown here is derived from an EMBL/GenBank/DDBJ whole genome shotgun (WGS) entry which is preliminary data.</text>
</comment>
<gene>
    <name evidence="6" type="ORF">DdX_01051</name>
</gene>
<feature type="domain" description="PCI" evidence="5">
    <location>
        <begin position="270"/>
        <end position="449"/>
    </location>
</feature>
<dbReference type="PANTHER" id="PTHR10855">
    <property type="entry name" value="26S PROTEASOME NON-ATPASE REGULATORY SUBUNIT 12/COP9 SIGNALOSOME COMPLEX SUBUNIT 4"/>
    <property type="match status" value="1"/>
</dbReference>
<comment type="similarity">
    <text evidence="1">Belongs to the proteasome subunit p55 family.</text>
</comment>
<keyword evidence="3" id="KW-0325">Glycoprotein</keyword>
<dbReference type="EMBL" id="JAKKPZ010000001">
    <property type="protein sequence ID" value="KAI1728848.1"/>
    <property type="molecule type" value="Genomic_DNA"/>
</dbReference>
<dbReference type="Proteomes" id="UP001201812">
    <property type="component" value="Unassembled WGS sequence"/>
</dbReference>
<dbReference type="SUPFAM" id="SSF46785">
    <property type="entry name" value="Winged helix' DNA-binding domain"/>
    <property type="match status" value="1"/>
</dbReference>
<dbReference type="GO" id="GO:0008541">
    <property type="term" value="C:proteasome regulatory particle, lid subcomplex"/>
    <property type="evidence" value="ECO:0007669"/>
    <property type="project" value="TreeGrafter"/>
</dbReference>
<evidence type="ECO:0000256" key="4">
    <source>
        <dbReference type="SAM" id="MobiDB-lite"/>
    </source>
</evidence>
<dbReference type="PROSITE" id="PS50250">
    <property type="entry name" value="PCI"/>
    <property type="match status" value="1"/>
</dbReference>
<protein>
    <submittedName>
        <fullName evidence="6">PCI domain-containing protein</fullName>
    </submittedName>
</protein>
<evidence type="ECO:0000256" key="2">
    <source>
        <dbReference type="ARBA" id="ARBA00022942"/>
    </source>
</evidence>
<evidence type="ECO:0000256" key="1">
    <source>
        <dbReference type="ARBA" id="ARBA00006397"/>
    </source>
</evidence>
<accession>A0AAD4NKZ1</accession>
<dbReference type="SUPFAM" id="SSF54452">
    <property type="entry name" value="MHC antigen-recognition domain"/>
    <property type="match status" value="1"/>
</dbReference>
<organism evidence="6 7">
    <name type="scientific">Ditylenchus destructor</name>
    <dbReference type="NCBI Taxonomy" id="166010"/>
    <lineage>
        <taxon>Eukaryota</taxon>
        <taxon>Metazoa</taxon>
        <taxon>Ecdysozoa</taxon>
        <taxon>Nematoda</taxon>
        <taxon>Chromadorea</taxon>
        <taxon>Rhabditida</taxon>
        <taxon>Tylenchina</taxon>
        <taxon>Tylenchomorpha</taxon>
        <taxon>Sphaerularioidea</taxon>
        <taxon>Anguinidae</taxon>
        <taxon>Anguininae</taxon>
        <taxon>Ditylenchus</taxon>
    </lineage>
</organism>
<dbReference type="Pfam" id="PF22241">
    <property type="entry name" value="PSMD12-CSN4_N"/>
    <property type="match status" value="1"/>
</dbReference>